<evidence type="ECO:0000313" key="2">
    <source>
        <dbReference type="EMBL" id="MBL1100234.1"/>
    </source>
</evidence>
<organism evidence="2 3">
    <name type="scientific">Streptomyces coffeae</name>
    <dbReference type="NCBI Taxonomy" id="621382"/>
    <lineage>
        <taxon>Bacteria</taxon>
        <taxon>Bacillati</taxon>
        <taxon>Actinomycetota</taxon>
        <taxon>Actinomycetes</taxon>
        <taxon>Kitasatosporales</taxon>
        <taxon>Streptomycetaceae</taxon>
        <taxon>Streptomyces</taxon>
    </lineage>
</organism>
<comment type="caution">
    <text evidence="2">The sequence shown here is derived from an EMBL/GenBank/DDBJ whole genome shotgun (WGS) entry which is preliminary data.</text>
</comment>
<feature type="domain" description="CSD" evidence="1">
    <location>
        <begin position="2"/>
        <end position="66"/>
    </location>
</feature>
<proteinExistence type="predicted"/>
<name>A0ABS1NJE7_9ACTN</name>
<dbReference type="SUPFAM" id="SSF50249">
    <property type="entry name" value="Nucleic acid-binding proteins"/>
    <property type="match status" value="1"/>
</dbReference>
<dbReference type="InterPro" id="IPR012340">
    <property type="entry name" value="NA-bd_OB-fold"/>
</dbReference>
<dbReference type="InterPro" id="IPR011129">
    <property type="entry name" value="CSD"/>
</dbReference>
<accession>A0ABS1NJE7</accession>
<evidence type="ECO:0000259" key="1">
    <source>
        <dbReference type="PROSITE" id="PS51857"/>
    </source>
</evidence>
<dbReference type="SMART" id="SM00357">
    <property type="entry name" value="CSP"/>
    <property type="match status" value="1"/>
</dbReference>
<dbReference type="Pfam" id="PF00313">
    <property type="entry name" value="CSD"/>
    <property type="match status" value="1"/>
</dbReference>
<dbReference type="PRINTS" id="PR00050">
    <property type="entry name" value="COLDSHOCK"/>
</dbReference>
<gene>
    <name evidence="2" type="ORF">JK363_26885</name>
</gene>
<evidence type="ECO:0000313" key="3">
    <source>
        <dbReference type="Proteomes" id="UP000634229"/>
    </source>
</evidence>
<keyword evidence="3" id="KW-1185">Reference proteome</keyword>
<sequence length="148" mass="16233">MVATGTVVRFDDVRGYGFITPDSGGEDVFVHANDLRDEKHLFRSGLRVEYTAEVGERGLKASDVQMLEQQPARAVVVRRPTPVAAGAERAVAADSDEDLMCDVLSQAEFRNELTEALLEAAPSLTAAQLVQVRKRVLELVQAHNWIDA</sequence>
<dbReference type="PANTHER" id="PTHR46565:SF20">
    <property type="entry name" value="COLD SHOCK DOMAIN-CONTAINING PROTEIN 4"/>
    <property type="match status" value="1"/>
</dbReference>
<dbReference type="Gene3D" id="2.40.50.140">
    <property type="entry name" value="Nucleic acid-binding proteins"/>
    <property type="match status" value="1"/>
</dbReference>
<dbReference type="PROSITE" id="PS51857">
    <property type="entry name" value="CSD_2"/>
    <property type="match status" value="1"/>
</dbReference>
<dbReference type="Proteomes" id="UP000634229">
    <property type="component" value="Unassembled WGS sequence"/>
</dbReference>
<reference evidence="2 3" key="1">
    <citation type="submission" date="2021-01" db="EMBL/GenBank/DDBJ databases">
        <title>WGS of actinomycetes isolated from Thailand.</title>
        <authorList>
            <person name="Thawai C."/>
        </authorList>
    </citation>
    <scope>NUCLEOTIDE SEQUENCE [LARGE SCALE GENOMIC DNA]</scope>
    <source>
        <strain evidence="2 3">CA1R205</strain>
    </source>
</reference>
<dbReference type="PANTHER" id="PTHR46565">
    <property type="entry name" value="COLD SHOCK DOMAIN PROTEIN 2"/>
    <property type="match status" value="1"/>
</dbReference>
<protein>
    <submittedName>
        <fullName evidence="2">Cold shock domain-containing protein</fullName>
    </submittedName>
</protein>
<dbReference type="CDD" id="cd04458">
    <property type="entry name" value="CSP_CDS"/>
    <property type="match status" value="1"/>
</dbReference>
<dbReference type="InterPro" id="IPR002059">
    <property type="entry name" value="CSP_DNA-bd"/>
</dbReference>
<dbReference type="EMBL" id="JAERRF010000018">
    <property type="protein sequence ID" value="MBL1100234.1"/>
    <property type="molecule type" value="Genomic_DNA"/>
</dbReference>